<dbReference type="EMBL" id="QGTT01000003">
    <property type="protein sequence ID" value="PWW14380.1"/>
    <property type="molecule type" value="Genomic_DNA"/>
</dbReference>
<feature type="region of interest" description="Disordered" evidence="1">
    <location>
        <begin position="1"/>
        <end position="20"/>
    </location>
</feature>
<evidence type="ECO:0000313" key="4">
    <source>
        <dbReference type="Proteomes" id="UP000246964"/>
    </source>
</evidence>
<evidence type="ECO:0000256" key="1">
    <source>
        <dbReference type="SAM" id="MobiDB-lite"/>
    </source>
</evidence>
<keyword evidence="2" id="KW-1133">Transmembrane helix</keyword>
<dbReference type="AlphaFoldDB" id="A0A317QAK4"/>
<dbReference type="RefSeq" id="WP_258306530.1">
    <property type="nucleotide sequence ID" value="NZ_QGTT01000003.1"/>
</dbReference>
<keyword evidence="4" id="KW-1185">Reference proteome</keyword>
<proteinExistence type="predicted"/>
<dbReference type="Proteomes" id="UP000246964">
    <property type="component" value="Unassembled WGS sequence"/>
</dbReference>
<gene>
    <name evidence="3" type="ORF">DET45_10372</name>
</gene>
<evidence type="ECO:0000256" key="2">
    <source>
        <dbReference type="SAM" id="Phobius"/>
    </source>
</evidence>
<accession>A0A317QAK4</accession>
<keyword evidence="2" id="KW-0472">Membrane</keyword>
<reference evidence="3 4" key="1">
    <citation type="submission" date="2018-05" db="EMBL/GenBank/DDBJ databases">
        <title>Freshwater and sediment microbial communities from various areas in North America, analyzing microbe dynamics in response to fracking.</title>
        <authorList>
            <person name="Lamendella R."/>
        </authorList>
    </citation>
    <scope>NUCLEOTIDE SEQUENCE [LARGE SCALE GENOMIC DNA]</scope>
    <source>
        <strain evidence="3 4">125B1</strain>
    </source>
</reference>
<feature type="transmembrane region" description="Helical" evidence="2">
    <location>
        <begin position="86"/>
        <end position="118"/>
    </location>
</feature>
<organism evidence="3 4">
    <name type="scientific">Pseudidiomarina maritima</name>
    <dbReference type="NCBI Taxonomy" id="519453"/>
    <lineage>
        <taxon>Bacteria</taxon>
        <taxon>Pseudomonadati</taxon>
        <taxon>Pseudomonadota</taxon>
        <taxon>Gammaproteobacteria</taxon>
        <taxon>Alteromonadales</taxon>
        <taxon>Idiomarinaceae</taxon>
        <taxon>Pseudidiomarina</taxon>
    </lineage>
</organism>
<feature type="compositionally biased region" description="Polar residues" evidence="1">
    <location>
        <begin position="1"/>
        <end position="10"/>
    </location>
</feature>
<sequence>MTEQSNTTGQPAPEPAATMNSTTVHANNTVDQDQNKTLTLVVYILQLVSCFVGFTSIVGIIINYIKRAEVRGTYLESHFTWQIRTFWWMLVWSLIGLVTTFFGIGFIVLLVAAVWFIYRAVRGLLNLNDNKPMPV</sequence>
<feature type="transmembrane region" description="Helical" evidence="2">
    <location>
        <begin position="40"/>
        <end position="65"/>
    </location>
</feature>
<name>A0A317QAK4_9GAMM</name>
<comment type="caution">
    <text evidence="3">The sequence shown here is derived from an EMBL/GenBank/DDBJ whole genome shotgun (WGS) entry which is preliminary data.</text>
</comment>
<protein>
    <submittedName>
        <fullName evidence="3">Putative membrane protein</fullName>
    </submittedName>
</protein>
<evidence type="ECO:0000313" key="3">
    <source>
        <dbReference type="EMBL" id="PWW14380.1"/>
    </source>
</evidence>
<keyword evidence="2" id="KW-0812">Transmembrane</keyword>